<feature type="transmembrane region" description="Helical" evidence="6">
    <location>
        <begin position="90"/>
        <end position="108"/>
    </location>
</feature>
<proteinExistence type="predicted"/>
<dbReference type="PANTHER" id="PTHR14110:SF1">
    <property type="entry name" value="CHLOROPLASTIC IMPORT INNER MEMBRANE TRANSLOCASE SUBUNIT TIM22-2-RELATED"/>
    <property type="match status" value="1"/>
</dbReference>
<keyword evidence="4 6" id="KW-0472">Membrane</keyword>
<evidence type="ECO:0000256" key="5">
    <source>
        <dbReference type="SAM" id="MobiDB-lite"/>
    </source>
</evidence>
<reference evidence="7" key="1">
    <citation type="submission" date="2015-08" db="EMBL/GenBank/DDBJ databases">
        <authorList>
            <person name="Babu N.S."/>
            <person name="Beckwith C.J."/>
            <person name="Beseler K.G."/>
            <person name="Brison A."/>
            <person name="Carone J.V."/>
            <person name="Caskin T.P."/>
            <person name="Diamond M."/>
            <person name="Durham M.E."/>
            <person name="Foxe J.M."/>
            <person name="Go M."/>
            <person name="Henderson B.A."/>
            <person name="Jones I.B."/>
            <person name="McGettigan J.A."/>
            <person name="Micheletti S.J."/>
            <person name="Nasrallah M.E."/>
            <person name="Ortiz D."/>
            <person name="Piller C.R."/>
            <person name="Privatt S.R."/>
            <person name="Schneider S.L."/>
            <person name="Sharp S."/>
            <person name="Smith T.C."/>
            <person name="Stanton J.D."/>
            <person name="Ullery H.E."/>
            <person name="Wilson R.J."/>
            <person name="Serrano M.G."/>
            <person name="Buck G."/>
            <person name="Lee V."/>
            <person name="Wang Y."/>
            <person name="Carvalho R."/>
            <person name="Voegtly L."/>
            <person name="Shi R."/>
            <person name="Duckworth R."/>
            <person name="Johnson A."/>
            <person name="Loviza R."/>
            <person name="Walstead R."/>
            <person name="Shah Z."/>
            <person name="Kiflezghi M."/>
            <person name="Wade K."/>
            <person name="Ball S.L."/>
            <person name="Bradley K.W."/>
            <person name="Asai D.J."/>
            <person name="Bowman C.A."/>
            <person name="Russell D.A."/>
            <person name="Pope W.H."/>
            <person name="Jacobs-Sera D."/>
            <person name="Hendrix R.W."/>
            <person name="Hatfull G.F."/>
        </authorList>
    </citation>
    <scope>NUCLEOTIDE SEQUENCE</scope>
</reference>
<keyword evidence="3 6" id="KW-1133">Transmembrane helix</keyword>
<dbReference type="GO" id="GO:0045039">
    <property type="term" value="P:protein insertion into mitochondrial inner membrane"/>
    <property type="evidence" value="ECO:0007669"/>
    <property type="project" value="InterPro"/>
</dbReference>
<evidence type="ECO:0000256" key="2">
    <source>
        <dbReference type="ARBA" id="ARBA00022692"/>
    </source>
</evidence>
<dbReference type="Pfam" id="PF02466">
    <property type="entry name" value="Tim17"/>
    <property type="match status" value="1"/>
</dbReference>
<protein>
    <recommendedName>
        <fullName evidence="8">Mitochondrial import inner membrane translocase subunit TIM22</fullName>
    </recommendedName>
</protein>
<evidence type="ECO:0000313" key="7">
    <source>
        <dbReference type="EMBL" id="JAT69899.1"/>
    </source>
</evidence>
<organism evidence="7">
    <name type="scientific">Auxenochlorella protothecoides</name>
    <name type="common">Green microalga</name>
    <name type="synonym">Chlorella protothecoides</name>
    <dbReference type="NCBI Taxonomy" id="3075"/>
    <lineage>
        <taxon>Eukaryota</taxon>
        <taxon>Viridiplantae</taxon>
        <taxon>Chlorophyta</taxon>
        <taxon>core chlorophytes</taxon>
        <taxon>Trebouxiophyceae</taxon>
        <taxon>Chlorellales</taxon>
        <taxon>Chlorellaceae</taxon>
        <taxon>Auxenochlorella</taxon>
    </lineage>
</organism>
<keyword evidence="2 6" id="KW-0812">Transmembrane</keyword>
<dbReference type="GO" id="GO:0008320">
    <property type="term" value="F:protein transmembrane transporter activity"/>
    <property type="evidence" value="ECO:0007669"/>
    <property type="project" value="TreeGrafter"/>
</dbReference>
<evidence type="ECO:0000256" key="1">
    <source>
        <dbReference type="ARBA" id="ARBA00004141"/>
    </source>
</evidence>
<evidence type="ECO:0008006" key="8">
    <source>
        <dbReference type="Google" id="ProtNLM"/>
    </source>
</evidence>
<dbReference type="AlphaFoldDB" id="A0A1D1ZSJ6"/>
<evidence type="ECO:0000256" key="4">
    <source>
        <dbReference type="ARBA" id="ARBA00023136"/>
    </source>
</evidence>
<dbReference type="GO" id="GO:0042721">
    <property type="term" value="C:TIM22 mitochondrial import inner membrane insertion complex"/>
    <property type="evidence" value="ECO:0007669"/>
    <property type="project" value="InterPro"/>
</dbReference>
<gene>
    <name evidence="7" type="ORF">g.21513</name>
</gene>
<feature type="compositionally biased region" description="Basic and acidic residues" evidence="5">
    <location>
        <begin position="1"/>
        <end position="10"/>
    </location>
</feature>
<name>A0A1D1ZSJ6_AUXPR</name>
<comment type="subcellular location">
    <subcellularLocation>
        <location evidence="1">Membrane</location>
        <topology evidence="1">Multi-pass membrane protein</topology>
    </subcellularLocation>
</comment>
<feature type="transmembrane region" description="Helical" evidence="6">
    <location>
        <begin position="49"/>
        <end position="70"/>
    </location>
</feature>
<accession>A0A1D1ZSJ6</accession>
<evidence type="ECO:0000256" key="6">
    <source>
        <dbReference type="SAM" id="Phobius"/>
    </source>
</evidence>
<dbReference type="GO" id="GO:0030943">
    <property type="term" value="F:mitochondrion targeting sequence binding"/>
    <property type="evidence" value="ECO:0007669"/>
    <property type="project" value="TreeGrafter"/>
</dbReference>
<sequence length="234" mass="23963">MASRNRKEGSAEEPVLSLQLDSSTAGLEPREVDGDSIGGFQTPCTLKGLSAGASGGALGFVFGFGGYWFSQRLKGNLRGSLAEGWGSAKTFAIMGGLYAAVGCFMQRLRQREDAWNGAASGCATGLALGWANGPLGALQSCAMLGAFSYFMDGMAKVPPAAAAQRTAGGRGHDGDWAQTPEEQRLASFLAAPFLHPGRARSTLQAVLSPALPLAVILAPCHPAFGGCGRGGPAV</sequence>
<dbReference type="PANTHER" id="PTHR14110">
    <property type="entry name" value="MITOCHONDRIAL IMPORT INNER MEMBRANE TRANSLOCASE SUBUNIT TIM22"/>
    <property type="match status" value="1"/>
</dbReference>
<dbReference type="InterPro" id="IPR039175">
    <property type="entry name" value="TIM22"/>
</dbReference>
<evidence type="ECO:0000256" key="3">
    <source>
        <dbReference type="ARBA" id="ARBA00022989"/>
    </source>
</evidence>
<dbReference type="EMBL" id="GDKF01008723">
    <property type="protein sequence ID" value="JAT69899.1"/>
    <property type="molecule type" value="Transcribed_RNA"/>
</dbReference>
<feature type="region of interest" description="Disordered" evidence="5">
    <location>
        <begin position="1"/>
        <end position="22"/>
    </location>
</feature>